<gene>
    <name evidence="1" type="ORF">CLIB1444_01S09868</name>
</gene>
<dbReference type="Proteomes" id="UP001152531">
    <property type="component" value="Unassembled WGS sequence"/>
</dbReference>
<organism evidence="1 2">
    <name type="scientific">[Candida] jaroonii</name>
    <dbReference type="NCBI Taxonomy" id="467808"/>
    <lineage>
        <taxon>Eukaryota</taxon>
        <taxon>Fungi</taxon>
        <taxon>Dikarya</taxon>
        <taxon>Ascomycota</taxon>
        <taxon>Saccharomycotina</taxon>
        <taxon>Pichiomycetes</taxon>
        <taxon>Debaryomycetaceae</taxon>
        <taxon>Yamadazyma</taxon>
    </lineage>
</organism>
<proteinExistence type="predicted"/>
<evidence type="ECO:0000313" key="1">
    <source>
        <dbReference type="EMBL" id="CAH6718579.1"/>
    </source>
</evidence>
<evidence type="ECO:0000313" key="2">
    <source>
        <dbReference type="Proteomes" id="UP001152531"/>
    </source>
</evidence>
<comment type="caution">
    <text evidence="1">The sequence shown here is derived from an EMBL/GenBank/DDBJ whole genome shotgun (WGS) entry which is preliminary data.</text>
</comment>
<sequence>MSKFTTFTAIAATAIVGYAVYFDYNRRNNSSFRKSLKKKSLKHEKIAAKIEEDSKKSKLETIKKALIEDLEQNPIPTELSQKEEFFMKQVAAGEQLALQPTKKVEAAICFYKALVVYPNPTDILGVYQKSVPEDIYEMVIMMIAVKPPAAVTNILGGQPKPTQPDLD</sequence>
<accession>A0ACA9Y0V7</accession>
<keyword evidence="1" id="KW-0675">Receptor</keyword>
<keyword evidence="2" id="KW-1185">Reference proteome</keyword>
<protein>
    <submittedName>
        <fullName evidence="1">Mitochondrial import receptor subunit Tom20p</fullName>
    </submittedName>
</protein>
<reference evidence="1" key="1">
    <citation type="submission" date="2022-06" db="EMBL/GenBank/DDBJ databases">
        <authorList>
            <person name="Legras J.-L."/>
            <person name="Devillers H."/>
            <person name="Grondin C."/>
        </authorList>
    </citation>
    <scope>NUCLEOTIDE SEQUENCE</scope>
    <source>
        <strain evidence="1">CLIB 1444</strain>
    </source>
</reference>
<dbReference type="EMBL" id="CALSDN010000001">
    <property type="protein sequence ID" value="CAH6718579.1"/>
    <property type="molecule type" value="Genomic_DNA"/>
</dbReference>
<name>A0ACA9Y0V7_9ASCO</name>